<feature type="domain" description="DUF6570" evidence="3">
    <location>
        <begin position="2"/>
        <end position="106"/>
    </location>
</feature>
<dbReference type="InterPro" id="IPR036691">
    <property type="entry name" value="Endo/exonu/phosph_ase_sf"/>
</dbReference>
<sequence length="675" mass="76442">MISKRLISPRFIFLVIRRLCHALGNYGIIGQVINVPVDVEEMVRVLPRDLDNDCAINVSFKKHTAHKSSHYSGWVCKGTVYAWLKYLVTTPLYKREGITFDEERLNAFGADPQEGPSRAEEAMPLDIIDDEAELLASMQQTAMWNEDMYLELCPTMNRMPSSILYDENAEELSNPDIYFGFPTTIKQGVQATVFNKASSEARRADRRGARPDHILAMAMKNVTFTGDLRQLNPVNALPIYKAPRNSIGGSWLWDYIRLYELDQVMRQTDVVFSTILTAIGEGKKLTDEQKTLIESRFKSVEDCQREAPNAVWLFHQNVDVDRFNREALSGLEGLDYPSKEKPVFHHAKANNSPAMRELRDEYKRLRNNRYRTIGDDFSEVLASSGPACTLMTINVQSLSAHRQDISIDSILTSVDYLALSETWLDDNSSVEIEGYTCVVQSKRDDARSGGVAIYRKTTTKTSMAVPYTPELTILSSVIFALVAGAAVDSAHIAGGKSVAKRDLWQSLAEMSGHMAGVQSYGAPTAGDWSRAGFESRMIAPDHYHGSGSGAAAAEQLRVASHPVHEWHQEEEQSSGHEWRPYHEEPRRHHAVATHSKEASREEHTQEEWKDDLEDEKHGKDTKEHHHHHHHHVKVIEVPKPYPVHVDKPYPIYVEKPVIVEKHVPLKLYIKKKVHH</sequence>
<evidence type="ECO:0000313" key="4">
    <source>
        <dbReference type="EMBL" id="KAL1378030.1"/>
    </source>
</evidence>
<feature type="compositionally biased region" description="Basic and acidic residues" evidence="1">
    <location>
        <begin position="614"/>
        <end position="623"/>
    </location>
</feature>
<gene>
    <name evidence="4" type="ORF">pipiens_004063</name>
</gene>
<dbReference type="EMBL" id="JBEHCU010010570">
    <property type="protein sequence ID" value="KAL1378030.1"/>
    <property type="molecule type" value="Genomic_DNA"/>
</dbReference>
<feature type="compositionally biased region" description="Basic and acidic residues" evidence="1">
    <location>
        <begin position="594"/>
        <end position="607"/>
    </location>
</feature>
<reference evidence="4 5" key="1">
    <citation type="submission" date="2024-05" db="EMBL/GenBank/DDBJ databases">
        <title>Culex pipiens pipiens assembly and annotation.</title>
        <authorList>
            <person name="Alout H."/>
            <person name="Durand T."/>
        </authorList>
    </citation>
    <scope>NUCLEOTIDE SEQUENCE [LARGE SCALE GENOMIC DNA]</scope>
    <source>
        <strain evidence="4">HA-2024</strain>
        <tissue evidence="4">Whole body</tissue>
    </source>
</reference>
<dbReference type="AlphaFoldDB" id="A0ABD1CP60"/>
<evidence type="ECO:0000313" key="5">
    <source>
        <dbReference type="Proteomes" id="UP001562425"/>
    </source>
</evidence>
<keyword evidence="2" id="KW-0732">Signal</keyword>
<evidence type="ECO:0000259" key="3">
    <source>
        <dbReference type="Pfam" id="PF20209"/>
    </source>
</evidence>
<feature type="chain" id="PRO_5044832331" description="DUF6570 domain-containing protein" evidence="2">
    <location>
        <begin position="23"/>
        <end position="675"/>
    </location>
</feature>
<dbReference type="Pfam" id="PF20209">
    <property type="entry name" value="DUF6570"/>
    <property type="match status" value="1"/>
</dbReference>
<name>A0ABD1CP60_CULPP</name>
<dbReference type="Gene3D" id="3.60.10.10">
    <property type="entry name" value="Endonuclease/exonuclease/phosphatase"/>
    <property type="match status" value="1"/>
</dbReference>
<protein>
    <recommendedName>
        <fullName evidence="3">DUF6570 domain-containing protein</fullName>
    </recommendedName>
</protein>
<feature type="signal peptide" evidence="2">
    <location>
        <begin position="1"/>
        <end position="22"/>
    </location>
</feature>
<comment type="caution">
    <text evidence="4">The sequence shown here is derived from an EMBL/GenBank/DDBJ whole genome shotgun (WGS) entry which is preliminary data.</text>
</comment>
<accession>A0ABD1CP60</accession>
<proteinExistence type="predicted"/>
<evidence type="ECO:0000256" key="1">
    <source>
        <dbReference type="SAM" id="MobiDB-lite"/>
    </source>
</evidence>
<evidence type="ECO:0000256" key="2">
    <source>
        <dbReference type="SAM" id="SignalP"/>
    </source>
</evidence>
<feature type="region of interest" description="Disordered" evidence="1">
    <location>
        <begin position="562"/>
        <end position="635"/>
    </location>
</feature>
<dbReference type="InterPro" id="IPR046700">
    <property type="entry name" value="DUF6570"/>
</dbReference>
<dbReference type="Proteomes" id="UP001562425">
    <property type="component" value="Unassembled WGS sequence"/>
</dbReference>
<feature type="compositionally biased region" description="Basic and acidic residues" evidence="1">
    <location>
        <begin position="562"/>
        <end position="586"/>
    </location>
</feature>
<organism evidence="4 5">
    <name type="scientific">Culex pipiens pipiens</name>
    <name type="common">Northern house mosquito</name>
    <dbReference type="NCBI Taxonomy" id="38569"/>
    <lineage>
        <taxon>Eukaryota</taxon>
        <taxon>Metazoa</taxon>
        <taxon>Ecdysozoa</taxon>
        <taxon>Arthropoda</taxon>
        <taxon>Hexapoda</taxon>
        <taxon>Insecta</taxon>
        <taxon>Pterygota</taxon>
        <taxon>Neoptera</taxon>
        <taxon>Endopterygota</taxon>
        <taxon>Diptera</taxon>
        <taxon>Nematocera</taxon>
        <taxon>Culicoidea</taxon>
        <taxon>Culicidae</taxon>
        <taxon>Culicinae</taxon>
        <taxon>Culicini</taxon>
        <taxon>Culex</taxon>
        <taxon>Culex</taxon>
    </lineage>
</organism>
<keyword evidence="5" id="KW-1185">Reference proteome</keyword>